<dbReference type="InterPro" id="IPR000182">
    <property type="entry name" value="GNAT_dom"/>
</dbReference>
<dbReference type="GO" id="GO:0016747">
    <property type="term" value="F:acyltransferase activity, transferring groups other than amino-acyl groups"/>
    <property type="evidence" value="ECO:0007669"/>
    <property type="project" value="InterPro"/>
</dbReference>
<gene>
    <name evidence="2" type="ORF">UFOPK1541_00208</name>
</gene>
<dbReference type="AlphaFoldDB" id="A0A6J6CH04"/>
<dbReference type="Gene3D" id="3.40.630.30">
    <property type="match status" value="1"/>
</dbReference>
<dbReference type="InterPro" id="IPR051531">
    <property type="entry name" value="N-acetyltransferase"/>
</dbReference>
<reference evidence="2" key="1">
    <citation type="submission" date="2020-05" db="EMBL/GenBank/DDBJ databases">
        <authorList>
            <person name="Chiriac C."/>
            <person name="Salcher M."/>
            <person name="Ghai R."/>
            <person name="Kavagutti S V."/>
        </authorList>
    </citation>
    <scope>NUCLEOTIDE SEQUENCE</scope>
</reference>
<dbReference type="PANTHER" id="PTHR43792">
    <property type="entry name" value="GNAT FAMILY, PUTATIVE (AFU_ORTHOLOGUE AFUA_3G00765)-RELATED-RELATED"/>
    <property type="match status" value="1"/>
</dbReference>
<dbReference type="SUPFAM" id="SSF55729">
    <property type="entry name" value="Acyl-CoA N-acyltransferases (Nat)"/>
    <property type="match status" value="1"/>
</dbReference>
<name>A0A6J6CH04_9ZZZZ</name>
<sequence>MQAKESVIETPRLELHHIAGDRLIDLFEKRDDVFALQGEPFTNPLRVLIDFQGPLAWRVPQVKEDSSVNKWFVRWIVLKEKSEVIGSTSFHGAPDSDGMIEIGLGIESEYQNQGYAKEALLGMWRWALTFPEVKTLRYTVSPENLPSIAVIKYFGFNFMGQQMDEIDGPEDIYEMDRESFLQRWGSN</sequence>
<dbReference type="Pfam" id="PF13302">
    <property type="entry name" value="Acetyltransf_3"/>
    <property type="match status" value="1"/>
</dbReference>
<evidence type="ECO:0000313" key="2">
    <source>
        <dbReference type="EMBL" id="CAB4550536.1"/>
    </source>
</evidence>
<dbReference type="PROSITE" id="PS51186">
    <property type="entry name" value="GNAT"/>
    <property type="match status" value="1"/>
</dbReference>
<proteinExistence type="predicted"/>
<protein>
    <submittedName>
        <fullName evidence="2">Unannotated protein</fullName>
    </submittedName>
</protein>
<accession>A0A6J6CH04</accession>
<dbReference type="PANTHER" id="PTHR43792:SF13">
    <property type="entry name" value="ACETYLTRANSFERASE"/>
    <property type="match status" value="1"/>
</dbReference>
<evidence type="ECO:0000259" key="1">
    <source>
        <dbReference type="PROSITE" id="PS51186"/>
    </source>
</evidence>
<dbReference type="InterPro" id="IPR016181">
    <property type="entry name" value="Acyl_CoA_acyltransferase"/>
</dbReference>
<organism evidence="2">
    <name type="scientific">freshwater metagenome</name>
    <dbReference type="NCBI Taxonomy" id="449393"/>
    <lineage>
        <taxon>unclassified sequences</taxon>
        <taxon>metagenomes</taxon>
        <taxon>ecological metagenomes</taxon>
    </lineage>
</organism>
<feature type="domain" description="N-acetyltransferase" evidence="1">
    <location>
        <begin position="13"/>
        <end position="178"/>
    </location>
</feature>
<dbReference type="CDD" id="cd04301">
    <property type="entry name" value="NAT_SF"/>
    <property type="match status" value="1"/>
</dbReference>
<dbReference type="EMBL" id="CAEZTA010000012">
    <property type="protein sequence ID" value="CAB4550536.1"/>
    <property type="molecule type" value="Genomic_DNA"/>
</dbReference>